<name>A0ACC0EAP6_9BASI</name>
<proteinExistence type="predicted"/>
<dbReference type="EMBL" id="CM045872">
    <property type="protein sequence ID" value="KAI7949498.1"/>
    <property type="molecule type" value="Genomic_DNA"/>
</dbReference>
<reference evidence="2" key="1">
    <citation type="journal article" date="2018" name="BMC Genomics">
        <title>Genomic insights into host adaptation between the wheat stripe rust pathogen (Puccinia striiformis f. sp. tritici) and the barley stripe rust pathogen (Puccinia striiformis f. sp. hordei).</title>
        <authorList>
            <person name="Xia C."/>
            <person name="Wang M."/>
            <person name="Yin C."/>
            <person name="Cornejo O.E."/>
            <person name="Hulbert S.H."/>
            <person name="Chen X."/>
        </authorList>
    </citation>
    <scope>NUCLEOTIDE SEQUENCE [LARGE SCALE GENOMIC DNA]</scope>
    <source>
        <strain evidence="2">93-210</strain>
    </source>
</reference>
<gene>
    <name evidence="1" type="ORF">MJO28_008319</name>
</gene>
<evidence type="ECO:0000313" key="2">
    <source>
        <dbReference type="Proteomes" id="UP001060170"/>
    </source>
</evidence>
<organism evidence="1 2">
    <name type="scientific">Puccinia striiformis f. sp. tritici</name>
    <dbReference type="NCBI Taxonomy" id="168172"/>
    <lineage>
        <taxon>Eukaryota</taxon>
        <taxon>Fungi</taxon>
        <taxon>Dikarya</taxon>
        <taxon>Basidiomycota</taxon>
        <taxon>Pucciniomycotina</taxon>
        <taxon>Pucciniomycetes</taxon>
        <taxon>Pucciniales</taxon>
        <taxon>Pucciniaceae</taxon>
        <taxon>Puccinia</taxon>
    </lineage>
</organism>
<keyword evidence="2" id="KW-1185">Reference proteome</keyword>
<evidence type="ECO:0000313" key="1">
    <source>
        <dbReference type="EMBL" id="KAI7949498.1"/>
    </source>
</evidence>
<accession>A0ACC0EAP6</accession>
<sequence length="386" mass="40384">SSSQETLLIDQPKAKTTLLHWKPSRMSTSESQEQPASSSADTITINIKAPSDSKLSLSISLSKTVLDLKKLISESTNPKVEAENQRLIYSGRVLKDDSVLSEYKIQSGHSIHMVKGAPRATNPTPATQQIPSNLNAGQQIAGNPLAPLLNATNQIPGFNPFADLGINTNDPNMAMNMMNNPQVLQSAARLLEDPAMVDQMIASDPRLQTMGPQVREMLRSPMFRQMLTNSELMRSMQGAMRGGGAGGGNPFGDFGMPGAGTTGGGPTDPIAAALGAQTAAGATPGGNAVPPAGGLPGMDPLAFMNSPLGQMAMQQMNNPGGGMMGGMGFPMAPPQPADPRPAEERFEVQLGQLQAMGFTDSRQNVTALMASGGSVEAAIEYILSGN</sequence>
<comment type="caution">
    <text evidence="1">The sequence shown here is derived from an EMBL/GenBank/DDBJ whole genome shotgun (WGS) entry which is preliminary data.</text>
</comment>
<reference evidence="1 2" key="3">
    <citation type="journal article" date="2022" name="Microbiol. Spectr.">
        <title>Folding features and dynamics of 3D genome architecture in plant fungal pathogens.</title>
        <authorList>
            <person name="Xia C."/>
        </authorList>
    </citation>
    <scope>NUCLEOTIDE SEQUENCE [LARGE SCALE GENOMIC DNA]</scope>
    <source>
        <strain evidence="1 2">93-210</strain>
    </source>
</reference>
<feature type="non-terminal residue" evidence="1">
    <location>
        <position position="1"/>
    </location>
</feature>
<dbReference type="Proteomes" id="UP001060170">
    <property type="component" value="Chromosome 8"/>
</dbReference>
<protein>
    <submittedName>
        <fullName evidence="1">Uncharacterized protein</fullName>
    </submittedName>
</protein>
<reference evidence="2" key="2">
    <citation type="journal article" date="2018" name="Mol. Plant Microbe Interact.">
        <title>Genome sequence resources for the wheat stripe rust pathogen (Puccinia striiformis f. sp. tritici) and the barley stripe rust pathogen (Puccinia striiformis f. sp. hordei).</title>
        <authorList>
            <person name="Xia C."/>
            <person name="Wang M."/>
            <person name="Yin C."/>
            <person name="Cornejo O.E."/>
            <person name="Hulbert S.H."/>
            <person name="Chen X."/>
        </authorList>
    </citation>
    <scope>NUCLEOTIDE SEQUENCE [LARGE SCALE GENOMIC DNA]</scope>
    <source>
        <strain evidence="2">93-210</strain>
    </source>
</reference>